<comment type="catalytic activity">
    <reaction evidence="12">
        <text>a 2,3-saturated acyl-[ACP] + NADP(+) = a (2E)-enoyl-[ACP] + NADPH + H(+)</text>
        <dbReference type="Rhea" id="RHEA:22564"/>
        <dbReference type="Rhea" id="RHEA-COMP:9925"/>
        <dbReference type="Rhea" id="RHEA-COMP:9926"/>
        <dbReference type="ChEBI" id="CHEBI:15378"/>
        <dbReference type="ChEBI" id="CHEBI:57783"/>
        <dbReference type="ChEBI" id="CHEBI:58349"/>
        <dbReference type="ChEBI" id="CHEBI:78784"/>
        <dbReference type="ChEBI" id="CHEBI:78785"/>
        <dbReference type="EC" id="1.3.1.104"/>
    </reaction>
</comment>
<gene>
    <name evidence="14" type="ORF">M422DRAFT_35564</name>
</gene>
<evidence type="ECO:0000256" key="2">
    <source>
        <dbReference type="ARBA" id="ARBA00010371"/>
    </source>
</evidence>
<dbReference type="SUPFAM" id="SSF50129">
    <property type="entry name" value="GroES-like"/>
    <property type="match status" value="1"/>
</dbReference>
<dbReference type="HOGENOM" id="CLU_026673_17_0_1"/>
<dbReference type="Proteomes" id="UP000054279">
    <property type="component" value="Unassembled WGS sequence"/>
</dbReference>
<evidence type="ECO:0000256" key="8">
    <source>
        <dbReference type="ARBA" id="ARBA00023098"/>
    </source>
</evidence>
<dbReference type="InterPro" id="IPR051034">
    <property type="entry name" value="Mito_Enoyl-ACP_Reductase"/>
</dbReference>
<keyword evidence="4" id="KW-0276">Fatty acid metabolism</keyword>
<organism evidence="14 15">
    <name type="scientific">Sphaerobolus stellatus (strain SS14)</name>
    <dbReference type="NCBI Taxonomy" id="990650"/>
    <lineage>
        <taxon>Eukaryota</taxon>
        <taxon>Fungi</taxon>
        <taxon>Dikarya</taxon>
        <taxon>Basidiomycota</taxon>
        <taxon>Agaricomycotina</taxon>
        <taxon>Agaricomycetes</taxon>
        <taxon>Phallomycetidae</taxon>
        <taxon>Geastrales</taxon>
        <taxon>Sphaerobolaceae</taxon>
        <taxon>Sphaerobolus</taxon>
    </lineage>
</organism>
<evidence type="ECO:0000313" key="15">
    <source>
        <dbReference type="Proteomes" id="UP000054279"/>
    </source>
</evidence>
<dbReference type="GO" id="GO:0005739">
    <property type="term" value="C:mitochondrion"/>
    <property type="evidence" value="ECO:0007669"/>
    <property type="project" value="UniProtKB-SubCell"/>
</dbReference>
<dbReference type="InterPro" id="IPR013149">
    <property type="entry name" value="ADH-like_C"/>
</dbReference>
<dbReference type="AlphaFoldDB" id="A0A0C9UVA3"/>
<evidence type="ECO:0000256" key="6">
    <source>
        <dbReference type="ARBA" id="ARBA00022946"/>
    </source>
</evidence>
<dbReference type="SUPFAM" id="SSF51735">
    <property type="entry name" value="NAD(P)-binding Rossmann-fold domains"/>
    <property type="match status" value="1"/>
</dbReference>
<evidence type="ECO:0000256" key="7">
    <source>
        <dbReference type="ARBA" id="ARBA00023002"/>
    </source>
</evidence>
<evidence type="ECO:0000256" key="3">
    <source>
        <dbReference type="ARBA" id="ARBA00022516"/>
    </source>
</evidence>
<dbReference type="GO" id="GO:0006633">
    <property type="term" value="P:fatty acid biosynthetic process"/>
    <property type="evidence" value="ECO:0007669"/>
    <property type="project" value="UniProtKB-KW"/>
</dbReference>
<evidence type="ECO:0000256" key="4">
    <source>
        <dbReference type="ARBA" id="ARBA00022832"/>
    </source>
</evidence>
<dbReference type="InterPro" id="IPR011032">
    <property type="entry name" value="GroES-like_sf"/>
</dbReference>
<feature type="domain" description="Enoyl reductase (ER)" evidence="13">
    <location>
        <begin position="13"/>
        <end position="326"/>
    </location>
</feature>
<keyword evidence="6" id="KW-0809">Transit peptide</keyword>
<dbReference type="GO" id="GO:0141148">
    <property type="term" value="F:enoyl-[acyl-carrier-protein] reductase (NADPH) activity"/>
    <property type="evidence" value="ECO:0007669"/>
    <property type="project" value="UniProtKB-EC"/>
</dbReference>
<sequence length="347" mass="37930">MHTALTLDSSSGKALPRLRYQPKVDQLLQEGQVELKALACPINPIDLLVLKDMYPVKPKNLWDGDKIFGYDGVFEVVKSQASSLGEGDYVIPREHGFGTWRTHATTGARDLLKIPRIDPRAAAILKMGACPAYLLLEDIVPLKPGDWIIQNAGTSVIGQFLVQYAKMRNVHTVSVIRDRPDFASVKLRLENLGADLVISESDLHCGGCKALEGKNIVLGLDCVFGSSGEAIAKSLAAGGTYVIFGLLGGGSLNIGPDVLFFKGVTFRNFRLSKSLTMRSVKEVDALLVCLADHFAKGDVKLPELDAVQWSKVNDEAQARQLEKRLLEAVEKARRGDVGKKKIIFSFE</sequence>
<dbReference type="InterPro" id="IPR020843">
    <property type="entry name" value="ER"/>
</dbReference>
<dbReference type="Gene3D" id="3.40.50.720">
    <property type="entry name" value="NAD(P)-binding Rossmann-like Domain"/>
    <property type="match status" value="1"/>
</dbReference>
<reference evidence="14 15" key="1">
    <citation type="submission" date="2014-06" db="EMBL/GenBank/DDBJ databases">
        <title>Evolutionary Origins and Diversification of the Mycorrhizal Mutualists.</title>
        <authorList>
            <consortium name="DOE Joint Genome Institute"/>
            <consortium name="Mycorrhizal Genomics Consortium"/>
            <person name="Kohler A."/>
            <person name="Kuo A."/>
            <person name="Nagy L.G."/>
            <person name="Floudas D."/>
            <person name="Copeland A."/>
            <person name="Barry K.W."/>
            <person name="Cichocki N."/>
            <person name="Veneault-Fourrey C."/>
            <person name="LaButti K."/>
            <person name="Lindquist E.A."/>
            <person name="Lipzen A."/>
            <person name="Lundell T."/>
            <person name="Morin E."/>
            <person name="Murat C."/>
            <person name="Riley R."/>
            <person name="Ohm R."/>
            <person name="Sun H."/>
            <person name="Tunlid A."/>
            <person name="Henrissat B."/>
            <person name="Grigoriev I.V."/>
            <person name="Hibbett D.S."/>
            <person name="Martin F."/>
        </authorList>
    </citation>
    <scope>NUCLEOTIDE SEQUENCE [LARGE SCALE GENOMIC DNA]</scope>
    <source>
        <strain evidence="14 15">SS14</strain>
    </source>
</reference>
<dbReference type="CDD" id="cd08290">
    <property type="entry name" value="ETR"/>
    <property type="match status" value="1"/>
</dbReference>
<dbReference type="PANTHER" id="PTHR43981">
    <property type="entry name" value="ENOYL-[ACYL-CARRIER-PROTEIN] REDUCTASE, MITOCHONDRIAL"/>
    <property type="match status" value="1"/>
</dbReference>
<comment type="similarity">
    <text evidence="2">Belongs to the zinc-containing alcohol dehydrogenase family. Quinone oxidoreductase subfamily.</text>
</comment>
<keyword evidence="7" id="KW-0560">Oxidoreductase</keyword>
<name>A0A0C9UVA3_SPHS4</name>
<evidence type="ECO:0000313" key="14">
    <source>
        <dbReference type="EMBL" id="KIJ33192.1"/>
    </source>
</evidence>
<dbReference type="Gene3D" id="3.90.180.10">
    <property type="entry name" value="Medium-chain alcohol dehydrogenases, catalytic domain"/>
    <property type="match status" value="1"/>
</dbReference>
<keyword evidence="9" id="KW-0496">Mitochondrion</keyword>
<accession>A0A0C9UVA3</accession>
<protein>
    <recommendedName>
        <fullName evidence="11">enoyl-[acyl-carrier-protein] reductase</fullName>
        <ecNumber evidence="11">1.3.1.104</ecNumber>
    </recommendedName>
</protein>
<keyword evidence="5" id="KW-0521">NADP</keyword>
<dbReference type="EMBL" id="KN837216">
    <property type="protein sequence ID" value="KIJ33192.1"/>
    <property type="molecule type" value="Genomic_DNA"/>
</dbReference>
<evidence type="ECO:0000256" key="10">
    <source>
        <dbReference type="ARBA" id="ARBA00023160"/>
    </source>
</evidence>
<dbReference type="PANTHER" id="PTHR43981:SF2">
    <property type="entry name" value="ENOYL-[ACYL-CARRIER-PROTEIN] REDUCTASE, MITOCHONDRIAL"/>
    <property type="match status" value="1"/>
</dbReference>
<dbReference type="InterPro" id="IPR036291">
    <property type="entry name" value="NAD(P)-bd_dom_sf"/>
</dbReference>
<evidence type="ECO:0000256" key="9">
    <source>
        <dbReference type="ARBA" id="ARBA00023128"/>
    </source>
</evidence>
<evidence type="ECO:0000256" key="11">
    <source>
        <dbReference type="ARBA" id="ARBA00038963"/>
    </source>
</evidence>
<keyword evidence="8" id="KW-0443">Lipid metabolism</keyword>
<evidence type="ECO:0000256" key="12">
    <source>
        <dbReference type="ARBA" id="ARBA00048843"/>
    </source>
</evidence>
<dbReference type="OrthoDB" id="7482721at2759"/>
<keyword evidence="3" id="KW-0444">Lipid biosynthesis</keyword>
<comment type="subcellular location">
    <subcellularLocation>
        <location evidence="1">Mitochondrion</location>
    </subcellularLocation>
</comment>
<evidence type="ECO:0000256" key="5">
    <source>
        <dbReference type="ARBA" id="ARBA00022857"/>
    </source>
</evidence>
<evidence type="ECO:0000259" key="13">
    <source>
        <dbReference type="SMART" id="SM00829"/>
    </source>
</evidence>
<keyword evidence="15" id="KW-1185">Reference proteome</keyword>
<proteinExistence type="inferred from homology"/>
<dbReference type="Pfam" id="PF00107">
    <property type="entry name" value="ADH_zinc_N"/>
    <property type="match status" value="1"/>
</dbReference>
<dbReference type="EC" id="1.3.1.104" evidence="11"/>
<evidence type="ECO:0000256" key="1">
    <source>
        <dbReference type="ARBA" id="ARBA00004173"/>
    </source>
</evidence>
<keyword evidence="10" id="KW-0275">Fatty acid biosynthesis</keyword>
<dbReference type="SMART" id="SM00829">
    <property type="entry name" value="PKS_ER"/>
    <property type="match status" value="1"/>
</dbReference>